<proteinExistence type="predicted"/>
<feature type="transmembrane region" description="Helical" evidence="1">
    <location>
        <begin position="21"/>
        <end position="41"/>
    </location>
</feature>
<keyword evidence="1" id="KW-0812">Transmembrane</keyword>
<protein>
    <submittedName>
        <fullName evidence="2">Uncharacterized protein</fullName>
    </submittedName>
</protein>
<dbReference type="AlphaFoldDB" id="A0A1C5JKN7"/>
<gene>
    <name evidence="2" type="ORF">GA0070613_4851</name>
</gene>
<feature type="transmembrane region" description="Helical" evidence="1">
    <location>
        <begin position="92"/>
        <end position="110"/>
    </location>
</feature>
<dbReference type="InterPro" id="IPR045713">
    <property type="entry name" value="DUF6069"/>
</dbReference>
<evidence type="ECO:0000313" key="3">
    <source>
        <dbReference type="Proteomes" id="UP000198221"/>
    </source>
</evidence>
<reference evidence="3" key="1">
    <citation type="submission" date="2016-06" db="EMBL/GenBank/DDBJ databases">
        <authorList>
            <person name="Varghese N."/>
            <person name="Submissions Spin"/>
        </authorList>
    </citation>
    <scope>NUCLEOTIDE SEQUENCE [LARGE SCALE GENOMIC DNA]</scope>
    <source>
        <strain evidence="3">DSM 43819</strain>
    </source>
</reference>
<dbReference type="EMBL" id="LT607754">
    <property type="protein sequence ID" value="SCG71043.1"/>
    <property type="molecule type" value="Genomic_DNA"/>
</dbReference>
<organism evidence="2 3">
    <name type="scientific">Micromonospora inositola</name>
    <dbReference type="NCBI Taxonomy" id="47865"/>
    <lineage>
        <taxon>Bacteria</taxon>
        <taxon>Bacillati</taxon>
        <taxon>Actinomycetota</taxon>
        <taxon>Actinomycetes</taxon>
        <taxon>Micromonosporales</taxon>
        <taxon>Micromonosporaceae</taxon>
        <taxon>Micromonospora</taxon>
    </lineage>
</organism>
<accession>A0A1C5JKN7</accession>
<feature type="transmembrane region" description="Helical" evidence="1">
    <location>
        <begin position="61"/>
        <end position="80"/>
    </location>
</feature>
<dbReference type="Pfam" id="PF19545">
    <property type="entry name" value="DUF6069"/>
    <property type="match status" value="1"/>
</dbReference>
<dbReference type="RefSeq" id="WP_089014328.1">
    <property type="nucleotide sequence ID" value="NZ_LT607754.1"/>
</dbReference>
<name>A0A1C5JKN7_9ACTN</name>
<keyword evidence="1" id="KW-0472">Membrane</keyword>
<keyword evidence="1" id="KW-1133">Transmembrane helix</keyword>
<evidence type="ECO:0000313" key="2">
    <source>
        <dbReference type="EMBL" id="SCG71043.1"/>
    </source>
</evidence>
<dbReference type="Proteomes" id="UP000198221">
    <property type="component" value="Chromosome I"/>
</dbReference>
<evidence type="ECO:0000256" key="1">
    <source>
        <dbReference type="SAM" id="Phobius"/>
    </source>
</evidence>
<keyword evidence="3" id="KW-1185">Reference proteome</keyword>
<sequence length="143" mass="14224">MNTVTTGQPRTASVVRPARRGARALAVLVATAAALAVWVVAVPLAGVDLAVRSGATEQPVGPGAVAVAALLAGLAAWALLAVLERFSRRARSIWTGVALAVLLASMLAPLGGGVGAAAKLTLALMHLAAALVIPGLRRTAAAR</sequence>